<feature type="transmembrane region" description="Helical" evidence="1">
    <location>
        <begin position="20"/>
        <end position="45"/>
    </location>
</feature>
<name>A0A916SR04_9MICO</name>
<accession>A0A916SR04</accession>
<organism evidence="2 3">
    <name type="scientific">Conyzicola nivalis</name>
    <dbReference type="NCBI Taxonomy" id="1477021"/>
    <lineage>
        <taxon>Bacteria</taxon>
        <taxon>Bacillati</taxon>
        <taxon>Actinomycetota</taxon>
        <taxon>Actinomycetes</taxon>
        <taxon>Micrococcales</taxon>
        <taxon>Microbacteriaceae</taxon>
        <taxon>Conyzicola</taxon>
    </lineage>
</organism>
<dbReference type="RefSeq" id="WP_188511534.1">
    <property type="nucleotide sequence ID" value="NZ_BMGB01000002.1"/>
</dbReference>
<feature type="transmembrane region" description="Helical" evidence="1">
    <location>
        <begin position="100"/>
        <end position="120"/>
    </location>
</feature>
<feature type="transmembrane region" description="Helical" evidence="1">
    <location>
        <begin position="65"/>
        <end position="88"/>
    </location>
</feature>
<feature type="transmembrane region" description="Helical" evidence="1">
    <location>
        <begin position="201"/>
        <end position="219"/>
    </location>
</feature>
<feature type="transmembrane region" description="Helical" evidence="1">
    <location>
        <begin position="280"/>
        <end position="300"/>
    </location>
</feature>
<reference evidence="2" key="1">
    <citation type="journal article" date="2014" name="Int. J. Syst. Evol. Microbiol.">
        <title>Complete genome sequence of Corynebacterium casei LMG S-19264T (=DSM 44701T), isolated from a smear-ripened cheese.</title>
        <authorList>
            <consortium name="US DOE Joint Genome Institute (JGI-PGF)"/>
            <person name="Walter F."/>
            <person name="Albersmeier A."/>
            <person name="Kalinowski J."/>
            <person name="Ruckert C."/>
        </authorList>
    </citation>
    <scope>NUCLEOTIDE SEQUENCE</scope>
    <source>
        <strain evidence="2">CGMCC 1.12813</strain>
    </source>
</reference>
<gene>
    <name evidence="2" type="ORF">GCM10010979_29600</name>
</gene>
<evidence type="ECO:0000313" key="3">
    <source>
        <dbReference type="Proteomes" id="UP000606922"/>
    </source>
</evidence>
<comment type="caution">
    <text evidence="2">The sequence shown here is derived from an EMBL/GenBank/DDBJ whole genome shotgun (WGS) entry which is preliminary data.</text>
</comment>
<reference evidence="2" key="2">
    <citation type="submission" date="2020-09" db="EMBL/GenBank/DDBJ databases">
        <authorList>
            <person name="Sun Q."/>
            <person name="Zhou Y."/>
        </authorList>
    </citation>
    <scope>NUCLEOTIDE SEQUENCE</scope>
    <source>
        <strain evidence="2">CGMCC 1.12813</strain>
    </source>
</reference>
<keyword evidence="1" id="KW-0812">Transmembrane</keyword>
<feature type="transmembrane region" description="Helical" evidence="1">
    <location>
        <begin position="132"/>
        <end position="158"/>
    </location>
</feature>
<evidence type="ECO:0000313" key="2">
    <source>
        <dbReference type="EMBL" id="GGB13252.1"/>
    </source>
</evidence>
<dbReference type="EMBL" id="BMGB01000002">
    <property type="protein sequence ID" value="GGB13252.1"/>
    <property type="molecule type" value="Genomic_DNA"/>
</dbReference>
<keyword evidence="3" id="KW-1185">Reference proteome</keyword>
<protein>
    <submittedName>
        <fullName evidence="2">Uncharacterized protein</fullName>
    </submittedName>
</protein>
<sequence>MQSKDRHDLPATGSAKGVAIDLGIGAGAAFLGLLAWLVTGARLPLQNLWATGTLPDDMPLVLLPFSQYALGLIVSVIVAGSAIAGAVARVLRARKRPRGVPAIAAGAVIVYLVALVQTWVSVSAGLLPGTASVVYLAALVGGTVAAIVLGVVVLLLIARAPAPGLAVGVTIVAIVIGASMNGVVLPFGLSVIEPQELARGFAQWIPAIGVGVALAWSGFGTVGRALAAAGSLLLLWLGPAAFTAIAAAAGTRVLAGYPTEMAEFAGQVFVSLLGSPRESLVQVAIAIVTMLVALVAFRVIRNRRALDAAS</sequence>
<feature type="transmembrane region" description="Helical" evidence="1">
    <location>
        <begin position="226"/>
        <end position="249"/>
    </location>
</feature>
<dbReference type="AlphaFoldDB" id="A0A916SR04"/>
<evidence type="ECO:0000256" key="1">
    <source>
        <dbReference type="SAM" id="Phobius"/>
    </source>
</evidence>
<keyword evidence="1" id="KW-1133">Transmembrane helix</keyword>
<keyword evidence="1" id="KW-0472">Membrane</keyword>
<dbReference type="Proteomes" id="UP000606922">
    <property type="component" value="Unassembled WGS sequence"/>
</dbReference>
<feature type="transmembrane region" description="Helical" evidence="1">
    <location>
        <begin position="165"/>
        <end position="189"/>
    </location>
</feature>
<proteinExistence type="predicted"/>